<reference evidence="1 2" key="1">
    <citation type="submission" date="2020-08" db="EMBL/GenBank/DDBJ databases">
        <title>Sequencing the genomes of 1000 actinobacteria strains.</title>
        <authorList>
            <person name="Klenk H.-P."/>
        </authorList>
    </citation>
    <scope>NUCLEOTIDE SEQUENCE [LARGE SCALE GENOMIC DNA]</scope>
    <source>
        <strain evidence="1 2">DSM 102030</strain>
    </source>
</reference>
<sequence length="72" mass="7865">MTKAGTTFLVTWNENQGTHTTPASVVVHSLSEVDALTASRDVTGITRYCWGYAYPGDQERVCLSRTVLQGSE</sequence>
<accession>A0A7W7RM92</accession>
<dbReference type="Proteomes" id="UP000523007">
    <property type="component" value="Unassembled WGS sequence"/>
</dbReference>
<evidence type="ECO:0000313" key="1">
    <source>
        <dbReference type="EMBL" id="MBB4934585.1"/>
    </source>
</evidence>
<dbReference type="EMBL" id="JACHJT010000001">
    <property type="protein sequence ID" value="MBB4934585.1"/>
    <property type="molecule type" value="Genomic_DNA"/>
</dbReference>
<evidence type="ECO:0000313" key="2">
    <source>
        <dbReference type="Proteomes" id="UP000523007"/>
    </source>
</evidence>
<dbReference type="AlphaFoldDB" id="A0A7W7RM92"/>
<comment type="caution">
    <text evidence="1">The sequence shown here is derived from an EMBL/GenBank/DDBJ whole genome shotgun (WGS) entry which is preliminary data.</text>
</comment>
<proteinExistence type="predicted"/>
<protein>
    <submittedName>
        <fullName evidence="1">Uncharacterized protein</fullName>
    </submittedName>
</protein>
<name>A0A7W7RM92_9ACTN</name>
<gene>
    <name evidence="1" type="ORF">F4561_005405</name>
</gene>
<dbReference type="RefSeq" id="WP_184582760.1">
    <property type="nucleotide sequence ID" value="NZ_JACHJT010000001.1"/>
</dbReference>
<keyword evidence="2" id="KW-1185">Reference proteome</keyword>
<organism evidence="1 2">
    <name type="scientific">Lipingzhangella halophila</name>
    <dbReference type="NCBI Taxonomy" id="1783352"/>
    <lineage>
        <taxon>Bacteria</taxon>
        <taxon>Bacillati</taxon>
        <taxon>Actinomycetota</taxon>
        <taxon>Actinomycetes</taxon>
        <taxon>Streptosporangiales</taxon>
        <taxon>Nocardiopsidaceae</taxon>
        <taxon>Lipingzhangella</taxon>
    </lineage>
</organism>